<dbReference type="Pfam" id="PF15057">
    <property type="entry name" value="DUF4537"/>
    <property type="match status" value="1"/>
</dbReference>
<dbReference type="InterPro" id="IPR002035">
    <property type="entry name" value="VWF_A"/>
</dbReference>
<comment type="caution">
    <text evidence="3">The sequence shown here is derived from an EMBL/GenBank/DDBJ whole genome shotgun (WGS) entry which is preliminary data.</text>
</comment>
<dbReference type="Proteomes" id="UP000276133">
    <property type="component" value="Unassembled WGS sequence"/>
</dbReference>
<dbReference type="PANTHER" id="PTHR14343">
    <property type="entry name" value="VWFA DOMAIN-CONTAINING PROTEIN"/>
    <property type="match status" value="1"/>
</dbReference>
<keyword evidence="4" id="KW-1185">Reference proteome</keyword>
<protein>
    <submittedName>
        <fullName evidence="3">Trichohyalin-like isoform X2</fullName>
    </submittedName>
</protein>
<dbReference type="OrthoDB" id="6241467at2759"/>
<organism evidence="3 4">
    <name type="scientific">Brachionus plicatilis</name>
    <name type="common">Marine rotifer</name>
    <name type="synonym">Brachionus muelleri</name>
    <dbReference type="NCBI Taxonomy" id="10195"/>
    <lineage>
        <taxon>Eukaryota</taxon>
        <taxon>Metazoa</taxon>
        <taxon>Spiralia</taxon>
        <taxon>Gnathifera</taxon>
        <taxon>Rotifera</taxon>
        <taxon>Eurotatoria</taxon>
        <taxon>Monogononta</taxon>
        <taxon>Pseudotrocha</taxon>
        <taxon>Ploima</taxon>
        <taxon>Brachionidae</taxon>
        <taxon>Brachionus</taxon>
    </lineage>
</organism>
<evidence type="ECO:0000259" key="2">
    <source>
        <dbReference type="PROSITE" id="PS50234"/>
    </source>
</evidence>
<evidence type="ECO:0000313" key="4">
    <source>
        <dbReference type="Proteomes" id="UP000276133"/>
    </source>
</evidence>
<dbReference type="EMBL" id="REGN01006738">
    <property type="protein sequence ID" value="RNA08465.1"/>
    <property type="molecule type" value="Genomic_DNA"/>
</dbReference>
<dbReference type="Gene3D" id="3.40.50.410">
    <property type="entry name" value="von Willebrand factor, type A domain"/>
    <property type="match status" value="1"/>
</dbReference>
<feature type="compositionally biased region" description="Polar residues" evidence="1">
    <location>
        <begin position="671"/>
        <end position="684"/>
    </location>
</feature>
<feature type="region of interest" description="Disordered" evidence="1">
    <location>
        <begin position="671"/>
        <end position="711"/>
    </location>
</feature>
<proteinExistence type="predicted"/>
<gene>
    <name evidence="3" type="ORF">BpHYR1_002893</name>
</gene>
<reference evidence="3 4" key="1">
    <citation type="journal article" date="2018" name="Sci. Rep.">
        <title>Genomic signatures of local adaptation to the degree of environmental predictability in rotifers.</title>
        <authorList>
            <person name="Franch-Gras L."/>
            <person name="Hahn C."/>
            <person name="Garcia-Roger E.M."/>
            <person name="Carmona M.J."/>
            <person name="Serra M."/>
            <person name="Gomez A."/>
        </authorList>
    </citation>
    <scope>NUCLEOTIDE SEQUENCE [LARGE SCALE GENOMIC DNA]</scope>
    <source>
        <strain evidence="3">HYR1</strain>
    </source>
</reference>
<sequence>MANKLVNSLNIFLGIREPNVTFCLDISGSMYNSLNTVKEQLIQYMLEQSVLAKLNLNRLFNLTAFSTEVYPWASSMVLWNTSTVNSAINWIKDLETQTGTNTLDALITAFKDEMNHAVVLVTDDIPDQEPYQVLNQISYHARGRPVHCIYITNGRDEDRSAIEFLQNLSTITRGFFKIVNIGRFGVEKITPINQDLSTHVQLTNLALNAAGYSTLGPVVSRSVTNLYPPGPLVSSFAYPNWLNKPDVYTYPSFVTFPKVVLTQDGRIPDKSVAWSRFRPVKVLYDGTVCGLTALNNYPITKDIAYTPDAGSLLTNKAVLARSNLDGYYHKGKIYNQILAHRFMVQFGPNQHGKYLDSIYQDTAIYDIIHYDDAYSHSIKTKDKVLALIDGKEKYAPAEVLEGYEKRSSNPTDSDSQLTVSFCNGKTRTLPFNEAIWIPDAMFERINFELNLPSVARKYLEELNEDYPLKNLPGYPVKANETPSLDYVIMPRMIYDIWPYFVPFYPLYSGLYPTISGCSVETTSFLSNTPSTAPVYYRSVRSNPAVVDAESINKSIMGSQLTPDQLDDKIREQIHKNRHLLRPKSPEIERTHSCLCQRPVSPPACLKKNHLKEQSNKYYEEYLEKIKKLYDDVRSESCCDHRAKSVTFMCHSDDECDPKENKSVNTEISFTKNTKPKRQSLSSNVPDRFGNPKVNIGLPDRPGLKPKPNFVSTSMDSIGFKREKVFQREQDRLDKMNQHFAKEELRDQYHRNYSNEVAQFEKRRTEMAELKNMERNLAKKELKQNYTQQIDSGKVDIEAKEQAKLAYLRNLTNKRNLESMYKVKENEFKEANKVAYKKLEQDKRNQFYHDRLLVEEAFRKAQQAHSKKVYTKNH</sequence>
<dbReference type="InterPro" id="IPR032770">
    <property type="entry name" value="DUF4537"/>
</dbReference>
<dbReference type="PANTHER" id="PTHR14343:SF5">
    <property type="entry name" value="DUF4537 DOMAIN-CONTAINING PROTEIN"/>
    <property type="match status" value="1"/>
</dbReference>
<dbReference type="PROSITE" id="PS50234">
    <property type="entry name" value="VWFA"/>
    <property type="match status" value="1"/>
</dbReference>
<dbReference type="AlphaFoldDB" id="A0A3M7QBZ0"/>
<name>A0A3M7QBZ0_BRAPC</name>
<dbReference type="InterPro" id="IPR036465">
    <property type="entry name" value="vWFA_dom_sf"/>
</dbReference>
<accession>A0A3M7QBZ0</accession>
<dbReference type="Pfam" id="PF13768">
    <property type="entry name" value="VWA_3"/>
    <property type="match status" value="1"/>
</dbReference>
<dbReference type="SUPFAM" id="SSF53300">
    <property type="entry name" value="vWA-like"/>
    <property type="match status" value="1"/>
</dbReference>
<evidence type="ECO:0000313" key="3">
    <source>
        <dbReference type="EMBL" id="RNA08465.1"/>
    </source>
</evidence>
<evidence type="ECO:0000256" key="1">
    <source>
        <dbReference type="SAM" id="MobiDB-lite"/>
    </source>
</evidence>
<feature type="domain" description="VWFA" evidence="2">
    <location>
        <begin position="19"/>
        <end position="200"/>
    </location>
</feature>